<dbReference type="EMBL" id="KV428005">
    <property type="protein sequence ID" value="KZT44180.1"/>
    <property type="molecule type" value="Genomic_DNA"/>
</dbReference>
<feature type="compositionally biased region" description="Gly residues" evidence="1">
    <location>
        <begin position="68"/>
        <end position="80"/>
    </location>
</feature>
<evidence type="ECO:0000313" key="2">
    <source>
        <dbReference type="EMBL" id="KZT44180.1"/>
    </source>
</evidence>
<dbReference type="InterPro" id="IPR015157">
    <property type="entry name" value="TMA7"/>
</dbReference>
<dbReference type="Pfam" id="PF09072">
    <property type="entry name" value="TMA7"/>
    <property type="match status" value="1"/>
</dbReference>
<sequence length="80" mass="8564">MASRQGGKLKPLKARVIYPDCTYSYTISVQAPKKDKKDEDEEDKAFKARQKAEAAALKEAQAKAAKGGPPGGGIKKSGKK</sequence>
<dbReference type="PANTHER" id="PTHR28632">
    <property type="entry name" value="TRANSLATION MACHINERY-ASSOCIATED PROTEIN 7"/>
    <property type="match status" value="1"/>
</dbReference>
<dbReference type="STRING" id="1314776.A0A166IXS2"/>
<accession>A0A166IXS2</accession>
<keyword evidence="3" id="KW-1185">Reference proteome</keyword>
<protein>
    <submittedName>
        <fullName evidence="2">Translation machinery associated TMA7</fullName>
    </submittedName>
</protein>
<evidence type="ECO:0000313" key="3">
    <source>
        <dbReference type="Proteomes" id="UP000076798"/>
    </source>
</evidence>
<feature type="compositionally biased region" description="Low complexity" evidence="1">
    <location>
        <begin position="53"/>
        <end position="67"/>
    </location>
</feature>
<proteinExistence type="predicted"/>
<evidence type="ECO:0000256" key="1">
    <source>
        <dbReference type="SAM" id="MobiDB-lite"/>
    </source>
</evidence>
<feature type="region of interest" description="Disordered" evidence="1">
    <location>
        <begin position="30"/>
        <end position="80"/>
    </location>
</feature>
<gene>
    <name evidence="2" type="ORF">SISSUDRAFT_1057168</name>
</gene>
<dbReference type="AlphaFoldDB" id="A0A166IXS2"/>
<organism evidence="2 3">
    <name type="scientific">Sistotremastrum suecicum HHB10207 ss-3</name>
    <dbReference type="NCBI Taxonomy" id="1314776"/>
    <lineage>
        <taxon>Eukaryota</taxon>
        <taxon>Fungi</taxon>
        <taxon>Dikarya</taxon>
        <taxon>Basidiomycota</taxon>
        <taxon>Agaricomycotina</taxon>
        <taxon>Agaricomycetes</taxon>
        <taxon>Sistotremastrales</taxon>
        <taxon>Sistotremastraceae</taxon>
        <taxon>Sistotremastrum</taxon>
    </lineage>
</organism>
<name>A0A166IXS2_9AGAM</name>
<reference evidence="2 3" key="1">
    <citation type="journal article" date="2016" name="Mol. Biol. Evol.">
        <title>Comparative Genomics of Early-Diverging Mushroom-Forming Fungi Provides Insights into the Origins of Lignocellulose Decay Capabilities.</title>
        <authorList>
            <person name="Nagy L.G."/>
            <person name="Riley R."/>
            <person name="Tritt A."/>
            <person name="Adam C."/>
            <person name="Daum C."/>
            <person name="Floudas D."/>
            <person name="Sun H."/>
            <person name="Yadav J.S."/>
            <person name="Pangilinan J."/>
            <person name="Larsson K.H."/>
            <person name="Matsuura K."/>
            <person name="Barry K."/>
            <person name="Labutti K."/>
            <person name="Kuo R."/>
            <person name="Ohm R.A."/>
            <person name="Bhattacharya S.S."/>
            <person name="Shirouzu T."/>
            <person name="Yoshinaga Y."/>
            <person name="Martin F.M."/>
            <person name="Grigoriev I.V."/>
            <person name="Hibbett D.S."/>
        </authorList>
    </citation>
    <scope>NUCLEOTIDE SEQUENCE [LARGE SCALE GENOMIC DNA]</scope>
    <source>
        <strain evidence="2 3">HHB10207 ss-3</strain>
    </source>
</reference>
<dbReference type="Proteomes" id="UP000076798">
    <property type="component" value="Unassembled WGS sequence"/>
</dbReference>